<reference evidence="2 3" key="2">
    <citation type="submission" date="2024-07" db="EMBL/GenBank/DDBJ databases">
        <authorList>
            <person name="Akdeniz Z."/>
        </authorList>
    </citation>
    <scope>NUCLEOTIDE SEQUENCE [LARGE SCALE GENOMIC DNA]</scope>
</reference>
<dbReference type="Pfam" id="PF14555">
    <property type="entry name" value="UBA_4"/>
    <property type="match status" value="2"/>
</dbReference>
<proteinExistence type="predicted"/>
<gene>
    <name evidence="2" type="ORF">HINF_LOCUS28687</name>
    <name evidence="1" type="ORF">HINF_LOCUS60694</name>
</gene>
<sequence length="782" mass="92171">MQENNVQKFIDVSNSSRNMAVYYLQQYQNLEVAIQQFFDDEITDKVEQFMQATGANKDQAEQFLVQQYTLHGKGRAIQAVIESYQGRHILQNHVQQRGINRFNRQPLQLEVVQVFDEQDLQVFMNITDSSQKMAEYYLQQLKGNLENAVAQFFEDKMAEKVESFMRQTGSSKNRAEIQLTRNGRKQQPDTLQRAVTKHLQFLDERRQQNLAPGQFNRQIPLFQAPNIRQNPQNNNLNDIFAQMDKLQRQDLNQTEQKPQVQKIVQVIQKPNEREPVQQPKQIIKEPIQKEIYNFQQNSEEELYDETEQIDSEMKQIKPKKHKVRSEAYQFRQYQTDNQQYNSQPQQQQMQYLNQFPNQLFEQPVQQFDNNYCNNQFNSGVPYQEYYDEYGYYDYNFDSQFMQQLPQSQYTSNNPQQQPQYQDEYQSQVQYSNSLPIQVNYTNELSPLNQYNFETINQTLNQEQPDNQIYMCNNNQQNYNETGIQAAQDLPQLQSNIQEQNISYEQLQQKIVNNNNMFVQLFENQTNFLLPQQLPDIHQTIQYPEPVNDTNIIVMPQSLPVFDQILQPEQFQQNNQFNNLQVDPNNIVETQNTLNFQLNTEDQVVTDQIISGNEHSSSESIVIPDSDSSSFTIDIESSDEPKTDYISLNDGVDAQNTIQSTNVQTSEFQLIEDEHQNECLKEVNQHTVELNPKGEMIATELYIQQTVNAEPETKETLNDNEIELTVKSENELEHFIQFLEQNTLLKRSVFLSREPKIQNGNIIICVQKRYLDYIQEQVEVYSK</sequence>
<dbReference type="Proteomes" id="UP001642409">
    <property type="component" value="Unassembled WGS sequence"/>
</dbReference>
<evidence type="ECO:0000313" key="1">
    <source>
        <dbReference type="EMBL" id="CAI9973049.1"/>
    </source>
</evidence>
<comment type="caution">
    <text evidence="1">The sequence shown here is derived from an EMBL/GenBank/DDBJ whole genome shotgun (WGS) entry which is preliminary data.</text>
</comment>
<dbReference type="Gene3D" id="1.10.8.10">
    <property type="entry name" value="DNA helicase RuvA subunit, C-terminal domain"/>
    <property type="match status" value="1"/>
</dbReference>
<dbReference type="EMBL" id="CATOUU010001118">
    <property type="protein sequence ID" value="CAI9973049.1"/>
    <property type="molecule type" value="Genomic_DNA"/>
</dbReference>
<keyword evidence="3" id="KW-1185">Reference proteome</keyword>
<dbReference type="EMBL" id="CAXDID020000091">
    <property type="protein sequence ID" value="CAL6022519.1"/>
    <property type="molecule type" value="Genomic_DNA"/>
</dbReference>
<organism evidence="1">
    <name type="scientific">Hexamita inflata</name>
    <dbReference type="NCBI Taxonomy" id="28002"/>
    <lineage>
        <taxon>Eukaryota</taxon>
        <taxon>Metamonada</taxon>
        <taxon>Diplomonadida</taxon>
        <taxon>Hexamitidae</taxon>
        <taxon>Hexamitinae</taxon>
        <taxon>Hexamita</taxon>
    </lineage>
</organism>
<accession>A0AA86R7D0</accession>
<evidence type="ECO:0000313" key="2">
    <source>
        <dbReference type="EMBL" id="CAL6022519.1"/>
    </source>
</evidence>
<evidence type="ECO:0000313" key="3">
    <source>
        <dbReference type="Proteomes" id="UP001642409"/>
    </source>
</evidence>
<reference evidence="1" key="1">
    <citation type="submission" date="2023-06" db="EMBL/GenBank/DDBJ databases">
        <authorList>
            <person name="Kurt Z."/>
        </authorList>
    </citation>
    <scope>NUCLEOTIDE SEQUENCE</scope>
</reference>
<dbReference type="CDD" id="cd14273">
    <property type="entry name" value="UBA_TAP-C_like"/>
    <property type="match status" value="1"/>
</dbReference>
<name>A0AA86R7D0_9EUKA</name>
<protein>
    <submittedName>
        <fullName evidence="2">Hypothetical_protein</fullName>
    </submittedName>
</protein>
<dbReference type="AlphaFoldDB" id="A0AA86R7D0"/>